<dbReference type="Pfam" id="PF00535">
    <property type="entry name" value="Glycos_transf_2"/>
    <property type="match status" value="1"/>
</dbReference>
<dbReference type="PANTHER" id="PTHR48090:SF7">
    <property type="entry name" value="RFBJ PROTEIN"/>
    <property type="match status" value="1"/>
</dbReference>
<evidence type="ECO:0000256" key="1">
    <source>
        <dbReference type="SAM" id="MobiDB-lite"/>
    </source>
</evidence>
<dbReference type="PANTHER" id="PTHR48090">
    <property type="entry name" value="UNDECAPRENYL-PHOSPHATE 4-DEOXY-4-FORMAMIDO-L-ARABINOSE TRANSFERASE-RELATED"/>
    <property type="match status" value="1"/>
</dbReference>
<evidence type="ECO:0000313" key="3">
    <source>
        <dbReference type="EMBL" id="GAF79054.1"/>
    </source>
</evidence>
<dbReference type="CDD" id="cd04179">
    <property type="entry name" value="DPM_DPG-synthase_like"/>
    <property type="match status" value="1"/>
</dbReference>
<accession>X0SDH1</accession>
<gene>
    <name evidence="3" type="ORF">S01H1_01301</name>
</gene>
<organism evidence="3">
    <name type="scientific">marine sediment metagenome</name>
    <dbReference type="NCBI Taxonomy" id="412755"/>
    <lineage>
        <taxon>unclassified sequences</taxon>
        <taxon>metagenomes</taxon>
        <taxon>ecological metagenomes</taxon>
    </lineage>
</organism>
<feature type="domain" description="Glycosyltransferase 2-like" evidence="2">
    <location>
        <begin position="41"/>
        <end position="157"/>
    </location>
</feature>
<dbReference type="EMBL" id="BARS01000550">
    <property type="protein sequence ID" value="GAF79054.1"/>
    <property type="molecule type" value="Genomic_DNA"/>
</dbReference>
<name>X0SDH1_9ZZZZ</name>
<dbReference type="Gene3D" id="3.90.550.10">
    <property type="entry name" value="Spore Coat Polysaccharide Biosynthesis Protein SpsA, Chain A"/>
    <property type="match status" value="1"/>
</dbReference>
<reference evidence="3" key="1">
    <citation type="journal article" date="2014" name="Front. Microbiol.">
        <title>High frequency of phylogenetically diverse reductive dehalogenase-homologous genes in deep subseafloor sedimentary metagenomes.</title>
        <authorList>
            <person name="Kawai M."/>
            <person name="Futagami T."/>
            <person name="Toyoda A."/>
            <person name="Takaki Y."/>
            <person name="Nishi S."/>
            <person name="Hori S."/>
            <person name="Arai W."/>
            <person name="Tsubouchi T."/>
            <person name="Morono Y."/>
            <person name="Uchiyama I."/>
            <person name="Ito T."/>
            <person name="Fujiyama A."/>
            <person name="Inagaki F."/>
            <person name="Takami H."/>
        </authorList>
    </citation>
    <scope>NUCLEOTIDE SEQUENCE</scope>
    <source>
        <strain evidence="3">Expedition CK06-06</strain>
    </source>
</reference>
<proteinExistence type="predicted"/>
<dbReference type="InterPro" id="IPR001173">
    <property type="entry name" value="Glyco_trans_2-like"/>
</dbReference>
<protein>
    <recommendedName>
        <fullName evidence="2">Glycosyltransferase 2-like domain-containing protein</fullName>
    </recommendedName>
</protein>
<evidence type="ECO:0000259" key="2">
    <source>
        <dbReference type="Pfam" id="PF00535"/>
    </source>
</evidence>
<dbReference type="InterPro" id="IPR050256">
    <property type="entry name" value="Glycosyltransferase_2"/>
</dbReference>
<feature type="region of interest" description="Disordered" evidence="1">
    <location>
        <begin position="1"/>
        <end position="31"/>
    </location>
</feature>
<dbReference type="AlphaFoldDB" id="X0SDH1"/>
<comment type="caution">
    <text evidence="3">The sequence shown here is derived from an EMBL/GenBank/DDBJ whole genome shotgun (WGS) entry which is preliminary data.</text>
</comment>
<feature type="compositionally biased region" description="Basic residues" evidence="1">
    <location>
        <begin position="1"/>
        <end position="10"/>
    </location>
</feature>
<sequence>MSLNLRKTHRNSTIQEKYQESPLEASDSDPSQLKTSDLLISVIIPVYNEENSIKDVIERIPNHLNYEIILVDDGSTDKSVLKIKEIEKDNIILLQHQKNLGYGAALITGFKKATGNIIVTLDSDGQHKPEEIKKMLKPILQDKADLVIGSRYLGDYDYKIPLCTRIGEYCVKICILTLFRQRVMNNQSGYRCFRKETLKLLNNNLFVGMGFTTEFLLECALNNLKILEIPISLKPRVYGTSYVNLANLFKSILNCIAIYFLKRSKLKINTSFVKISINTILKLLYRIKNPCQ</sequence>
<dbReference type="InterPro" id="IPR029044">
    <property type="entry name" value="Nucleotide-diphossugar_trans"/>
</dbReference>
<dbReference type="SUPFAM" id="SSF53448">
    <property type="entry name" value="Nucleotide-diphospho-sugar transferases"/>
    <property type="match status" value="1"/>
</dbReference>